<feature type="compositionally biased region" description="Basic and acidic residues" evidence="5">
    <location>
        <begin position="616"/>
        <end position="650"/>
    </location>
</feature>
<reference evidence="8" key="3">
    <citation type="submission" date="2025-09" db="UniProtKB">
        <authorList>
            <consortium name="Ensembl"/>
        </authorList>
    </citation>
    <scope>IDENTIFICATION</scope>
</reference>
<evidence type="ECO:0000256" key="2">
    <source>
        <dbReference type="ARBA" id="ARBA00022729"/>
    </source>
</evidence>
<dbReference type="OrthoDB" id="9427418at2759"/>
<feature type="transmembrane region" description="Helical" evidence="6">
    <location>
        <begin position="200"/>
        <end position="225"/>
    </location>
</feature>
<accession>A0A8C9QWQ3</accession>
<dbReference type="InterPro" id="IPR015631">
    <property type="entry name" value="CD2/SLAM_rcpt"/>
</dbReference>
<evidence type="ECO:0000256" key="4">
    <source>
        <dbReference type="ARBA" id="ARBA00023180"/>
    </source>
</evidence>
<keyword evidence="2 7" id="KW-0732">Signal</keyword>
<sequence>MEGKLSINFHILLILADLTTGLIYKAQNDEVTLKPTVTGLFTEILWKHNGDKAVEFITPYPIREFDKFLGRTTLNTQTGELIIRNLEKTDSGQYKAEALVARRLQYSEFDVKVIDAVTPPRVKCEQNNRTGILRCQSEGDEAQYRWEGPNDLFTTWTDQPIELHVNTSDSTYTCVVKNPVSEERSEAFPAKNCFKGHSTLTWALVTSAVVVVLIAALSAFLIWVYCVHCRGSSEAPDGGRGLQSNEGEKGEGQPLLQRNKVLVPGGEDAVEENRGKTGERPSDEDVFGKPVSERKKRFEPPACSPNNVKHERRSIQRKDKTSETEAKVDEQKDKDTDQEPRAAEINTGSWSKNTLEDDSKTVGHLNSPAETLEEDGVKVTEKKSKQKDNSKNLEQNEQKRRDNEKESEEVMDLKTEQENRVSEMNTDSSNRKETHLGGQTVGRSDSPAETNEKEGEKEMDKKQNRVSDLKSDETTKTLQADTTIAEGSEMNSENNGNETMEQNIPEVTDVDTMEGKGSAGESSTNQKTAETENLDQNDTQTGTDVTQSAGDTDGETQSEHRDTVSVPGGEDAVEENRGKTGERPSDEDLFGEPVSERKKRFEPPACSPNNVKHERRSIQRKDKTSETEAKVDEQKDKDTDQEPRAAERSTKLRSQNTSEDDKKTEGHIDSAAEIMKKEGEKVTDEKQESRVPGECSTNQQTAETGNLDQNDTQTGTDVTRSAGHTSGGTQSEHGDTGGSANPAGHPDTNSDTEQPVRVTPDAPQTVRGDGRKEEKQQQEEKEDKKDPDSKVEKK</sequence>
<dbReference type="PANTHER" id="PTHR12080">
    <property type="entry name" value="SIGNALING LYMPHOCYTIC ACTIVATION MOLECULE"/>
    <property type="match status" value="1"/>
</dbReference>
<dbReference type="AlphaFoldDB" id="A0A8C9QWQ3"/>
<feature type="signal peptide" evidence="7">
    <location>
        <begin position="1"/>
        <end position="21"/>
    </location>
</feature>
<evidence type="ECO:0000256" key="6">
    <source>
        <dbReference type="SAM" id="Phobius"/>
    </source>
</evidence>
<keyword evidence="3 6" id="KW-0472">Membrane</keyword>
<keyword evidence="6" id="KW-0812">Transmembrane</keyword>
<feature type="compositionally biased region" description="Basic and acidic residues" evidence="5">
    <location>
        <begin position="450"/>
        <end position="475"/>
    </location>
</feature>
<organism evidence="8 9">
    <name type="scientific">Scleropages formosus</name>
    <name type="common">Asian bonytongue</name>
    <name type="synonym">Osteoglossum formosum</name>
    <dbReference type="NCBI Taxonomy" id="113540"/>
    <lineage>
        <taxon>Eukaryota</taxon>
        <taxon>Metazoa</taxon>
        <taxon>Chordata</taxon>
        <taxon>Craniata</taxon>
        <taxon>Vertebrata</taxon>
        <taxon>Euteleostomi</taxon>
        <taxon>Actinopterygii</taxon>
        <taxon>Neopterygii</taxon>
        <taxon>Teleostei</taxon>
        <taxon>Osteoglossocephala</taxon>
        <taxon>Osteoglossomorpha</taxon>
        <taxon>Osteoglossiformes</taxon>
        <taxon>Osteoglossidae</taxon>
        <taxon>Scleropages</taxon>
    </lineage>
</organism>
<evidence type="ECO:0000313" key="8">
    <source>
        <dbReference type="Ensembl" id="ENSSFOP00015000302.2"/>
    </source>
</evidence>
<proteinExistence type="predicted"/>
<reference evidence="8 9" key="1">
    <citation type="submission" date="2019-04" db="EMBL/GenBank/DDBJ databases">
        <authorList>
            <consortium name="Wellcome Sanger Institute Data Sharing"/>
        </authorList>
    </citation>
    <scope>NUCLEOTIDE SEQUENCE [LARGE SCALE GENOMIC DNA]</scope>
</reference>
<evidence type="ECO:0000256" key="1">
    <source>
        <dbReference type="ARBA" id="ARBA00004370"/>
    </source>
</evidence>
<feature type="compositionally biased region" description="Basic and acidic residues" evidence="5">
    <location>
        <begin position="313"/>
        <end position="342"/>
    </location>
</feature>
<dbReference type="Ensembl" id="ENSSFOT00015000329.2">
    <property type="protein sequence ID" value="ENSSFOP00015000302.2"/>
    <property type="gene ID" value="ENSSFOG00015000279.2"/>
</dbReference>
<comment type="subcellular location">
    <subcellularLocation>
        <location evidence="1">Membrane</location>
    </subcellularLocation>
</comment>
<evidence type="ECO:0000313" key="9">
    <source>
        <dbReference type="Proteomes" id="UP000694397"/>
    </source>
</evidence>
<feature type="compositionally biased region" description="Polar residues" evidence="5">
    <location>
        <begin position="534"/>
        <end position="550"/>
    </location>
</feature>
<dbReference type="PANTHER" id="PTHR12080:SF134">
    <property type="entry name" value="CD48 ANTIGEN"/>
    <property type="match status" value="1"/>
</dbReference>
<feature type="compositionally biased region" description="Low complexity" evidence="5">
    <location>
        <begin position="486"/>
        <end position="501"/>
    </location>
</feature>
<feature type="compositionally biased region" description="Basic and acidic residues" evidence="5">
    <location>
        <begin position="574"/>
        <end position="586"/>
    </location>
</feature>
<evidence type="ECO:0000256" key="7">
    <source>
        <dbReference type="SAM" id="SignalP"/>
    </source>
</evidence>
<keyword evidence="9" id="KW-1185">Reference proteome</keyword>
<reference evidence="8" key="2">
    <citation type="submission" date="2025-08" db="UniProtKB">
        <authorList>
            <consortium name="Ensembl"/>
        </authorList>
    </citation>
    <scope>IDENTIFICATION</scope>
</reference>
<keyword evidence="4" id="KW-0325">Glycoprotein</keyword>
<feature type="compositionally biased region" description="Basic and acidic residues" evidence="5">
    <location>
        <begin position="659"/>
        <end position="691"/>
    </location>
</feature>
<name>A0A8C9QWQ3_SCLFO</name>
<dbReference type="InterPro" id="IPR036179">
    <property type="entry name" value="Ig-like_dom_sf"/>
</dbReference>
<feature type="compositionally biased region" description="Basic and acidic residues" evidence="5">
    <location>
        <begin position="411"/>
        <end position="421"/>
    </location>
</feature>
<feature type="compositionally biased region" description="Basic and acidic residues" evidence="5">
    <location>
        <begin position="768"/>
        <end position="794"/>
    </location>
</feature>
<feature type="region of interest" description="Disordered" evidence="5">
    <location>
        <begin position="234"/>
        <end position="794"/>
    </location>
</feature>
<keyword evidence="6" id="KW-1133">Transmembrane helix</keyword>
<dbReference type="Proteomes" id="UP000694397">
    <property type="component" value="Chromosome 14"/>
</dbReference>
<dbReference type="Gene3D" id="2.60.40.10">
    <property type="entry name" value="Immunoglobulins"/>
    <property type="match status" value="2"/>
</dbReference>
<evidence type="ECO:0000256" key="3">
    <source>
        <dbReference type="ARBA" id="ARBA00023136"/>
    </source>
</evidence>
<feature type="compositionally biased region" description="Polar residues" evidence="5">
    <location>
        <begin position="695"/>
        <end position="731"/>
    </location>
</feature>
<dbReference type="GO" id="GO:0016020">
    <property type="term" value="C:membrane"/>
    <property type="evidence" value="ECO:0007669"/>
    <property type="project" value="UniProtKB-SubCell"/>
</dbReference>
<gene>
    <name evidence="8" type="primary">LOC108926879</name>
</gene>
<feature type="chain" id="PRO_5034935857" evidence="7">
    <location>
        <begin position="22"/>
        <end position="794"/>
    </location>
</feature>
<feature type="compositionally biased region" description="Basic and acidic residues" evidence="5">
    <location>
        <begin position="271"/>
        <end position="299"/>
    </location>
</feature>
<feature type="compositionally biased region" description="Basic and acidic residues" evidence="5">
    <location>
        <begin position="375"/>
        <end position="404"/>
    </location>
</feature>
<evidence type="ECO:0000256" key="5">
    <source>
        <dbReference type="SAM" id="MobiDB-lite"/>
    </source>
</evidence>
<dbReference type="InterPro" id="IPR013783">
    <property type="entry name" value="Ig-like_fold"/>
</dbReference>
<protein>
    <submittedName>
        <fullName evidence="8">Spindle pole body component 110-like</fullName>
    </submittedName>
</protein>
<dbReference type="SUPFAM" id="SSF48726">
    <property type="entry name" value="Immunoglobulin"/>
    <property type="match status" value="2"/>
</dbReference>
<dbReference type="GeneTree" id="ENSGT01130000279479"/>